<evidence type="ECO:0000256" key="3">
    <source>
        <dbReference type="ARBA" id="ARBA00022514"/>
    </source>
</evidence>
<keyword evidence="5 6" id="KW-0732">Signal</keyword>
<dbReference type="Pfam" id="PF00726">
    <property type="entry name" value="IL10"/>
    <property type="match status" value="1"/>
</dbReference>
<dbReference type="GO" id="GO:0005615">
    <property type="term" value="C:extracellular space"/>
    <property type="evidence" value="ECO:0007669"/>
    <property type="project" value="UniProtKB-UniRule"/>
</dbReference>
<evidence type="ECO:0000313" key="8">
    <source>
        <dbReference type="Proteomes" id="UP001046870"/>
    </source>
</evidence>
<dbReference type="PANTHER" id="PTHR48482:SF1">
    <property type="entry name" value="INTERLEUKIN-26"/>
    <property type="match status" value="1"/>
</dbReference>
<reference evidence="7" key="1">
    <citation type="submission" date="2021-01" db="EMBL/GenBank/DDBJ databases">
        <authorList>
            <person name="Zahm M."/>
            <person name="Roques C."/>
            <person name="Cabau C."/>
            <person name="Klopp C."/>
            <person name="Donnadieu C."/>
            <person name="Jouanno E."/>
            <person name="Lampietro C."/>
            <person name="Louis A."/>
            <person name="Herpin A."/>
            <person name="Echchiki A."/>
            <person name="Berthelot C."/>
            <person name="Parey E."/>
            <person name="Roest-Crollius H."/>
            <person name="Braasch I."/>
            <person name="Postlethwait J."/>
            <person name="Bobe J."/>
            <person name="Montfort J."/>
            <person name="Bouchez O."/>
            <person name="Begum T."/>
            <person name="Mejri S."/>
            <person name="Adams A."/>
            <person name="Chen W.-J."/>
            <person name="Guiguen Y."/>
        </authorList>
    </citation>
    <scope>NUCLEOTIDE SEQUENCE</scope>
    <source>
        <strain evidence="7">YG-15Mar2019-1</strain>
        <tissue evidence="7">Brain</tissue>
    </source>
</reference>
<accession>A0A9D3T0M4</accession>
<keyword evidence="3 6" id="KW-0202">Cytokine</keyword>
<dbReference type="OrthoDB" id="9289879at2759"/>
<dbReference type="AlphaFoldDB" id="A0A9D3T0M4"/>
<gene>
    <name evidence="7" type="ORF">MATL_G00248300</name>
</gene>
<evidence type="ECO:0000313" key="7">
    <source>
        <dbReference type="EMBL" id="KAG7456108.1"/>
    </source>
</evidence>
<feature type="signal peptide" evidence="6">
    <location>
        <begin position="1"/>
        <end position="22"/>
    </location>
</feature>
<feature type="chain" id="PRO_5039744440" description="Interleukin family protein" evidence="6">
    <location>
        <begin position="23"/>
        <end position="205"/>
    </location>
</feature>
<dbReference type="InterPro" id="IPR009079">
    <property type="entry name" value="4_helix_cytokine-like_core"/>
</dbReference>
<evidence type="ECO:0000256" key="4">
    <source>
        <dbReference type="ARBA" id="ARBA00022525"/>
    </source>
</evidence>
<comment type="similarity">
    <text evidence="2 6">Belongs to the IL-10 family.</text>
</comment>
<dbReference type="Gene3D" id="1.20.1250.10">
    <property type="match status" value="1"/>
</dbReference>
<evidence type="ECO:0000256" key="1">
    <source>
        <dbReference type="ARBA" id="ARBA00004613"/>
    </source>
</evidence>
<organism evidence="7 8">
    <name type="scientific">Megalops atlanticus</name>
    <name type="common">Tarpon</name>
    <name type="synonym">Clupea gigantea</name>
    <dbReference type="NCBI Taxonomy" id="7932"/>
    <lineage>
        <taxon>Eukaryota</taxon>
        <taxon>Metazoa</taxon>
        <taxon>Chordata</taxon>
        <taxon>Craniata</taxon>
        <taxon>Vertebrata</taxon>
        <taxon>Euteleostomi</taxon>
        <taxon>Actinopterygii</taxon>
        <taxon>Neopterygii</taxon>
        <taxon>Teleostei</taxon>
        <taxon>Elopiformes</taxon>
        <taxon>Megalopidae</taxon>
        <taxon>Megalops</taxon>
    </lineage>
</organism>
<proteinExistence type="inferred from homology"/>
<keyword evidence="4 6" id="KW-0964">Secreted</keyword>
<sequence>MRTIGIASIALLVMLFNHQSASAPSPNSKTVGERQCLKHTIPTLRELSKMTRHLKKSLPSDDIKHLQLLPKFGRYVKQSRGITILKEMLDFYLEDVFRKESLKGENQGNILSLLARLRGDVERCLGFPPSALSSGERKRIRQMKKKFNELKTRGVYKAVGEFEVVLSWVDSYIHQKMPKGNVRRKRQQLPSKLLPMLEGINLSEH</sequence>
<dbReference type="InterPro" id="IPR020443">
    <property type="entry name" value="IL-10/19/20/24/26"/>
</dbReference>
<comment type="function">
    <text evidence="6">Immune regulatory cytokine.</text>
</comment>
<dbReference type="SMART" id="SM00188">
    <property type="entry name" value="IL10"/>
    <property type="match status" value="1"/>
</dbReference>
<evidence type="ECO:0000256" key="2">
    <source>
        <dbReference type="ARBA" id="ARBA00008813"/>
    </source>
</evidence>
<protein>
    <recommendedName>
        <fullName evidence="6">Interleukin family protein</fullName>
    </recommendedName>
</protein>
<dbReference type="PANTHER" id="PTHR48482">
    <property type="entry name" value="INTERLEUKIN-19-RELATED"/>
    <property type="match status" value="1"/>
</dbReference>
<comment type="caution">
    <text evidence="7">The sequence shown here is derived from an EMBL/GenBank/DDBJ whole genome shotgun (WGS) entry which is preliminary data.</text>
</comment>
<keyword evidence="8" id="KW-1185">Reference proteome</keyword>
<dbReference type="GO" id="GO:0005125">
    <property type="term" value="F:cytokine activity"/>
    <property type="evidence" value="ECO:0007669"/>
    <property type="project" value="UniProtKB-UniRule"/>
</dbReference>
<dbReference type="Proteomes" id="UP001046870">
    <property type="component" value="Chromosome 23"/>
</dbReference>
<name>A0A9D3T0M4_MEGAT</name>
<comment type="subcellular location">
    <subcellularLocation>
        <location evidence="1 6">Secreted</location>
    </subcellularLocation>
</comment>
<dbReference type="SUPFAM" id="SSF47266">
    <property type="entry name" value="4-helical cytokines"/>
    <property type="match status" value="1"/>
</dbReference>
<dbReference type="EMBL" id="JAFDVH010000023">
    <property type="protein sequence ID" value="KAG7456108.1"/>
    <property type="molecule type" value="Genomic_DNA"/>
</dbReference>
<evidence type="ECO:0000256" key="6">
    <source>
        <dbReference type="RuleBase" id="RU368043"/>
    </source>
</evidence>
<evidence type="ECO:0000256" key="5">
    <source>
        <dbReference type="ARBA" id="ARBA00022729"/>
    </source>
</evidence>